<dbReference type="AlphaFoldDB" id="A0A915EMH6"/>
<name>A0A915EMH6_9BILA</name>
<protein>
    <submittedName>
        <fullName evidence="2">Uncharacterized protein</fullName>
    </submittedName>
</protein>
<sequence>MQKKNDISDQIQLFEKLLVLGNSASSTAQCKRFRSVEKPAVLVNNSFLPIAAVGNSSFIPVDSQQSTSSSSISAPQKPSILKKSDYEVPRTKVPIGSIAALISHIAGPDSIFLRTAPLSGSYAKLQEYMQGNMESKQKWLGRDELKVSRILEQDEWRRNCILKKGSNGLDLTFQDIDFGAIVEILENSFVIEWSDRICRAPNEIAEWRKPLVLPFRLSTKFDSKYRSDPQSIAELRKLIPDEKVFFFNKLELEEEDESMADAKIFGKHSQETSKKMSMPETKEVLLFKSDESNINDCFDQIVMKIAKDNEDEKYAWA</sequence>
<accession>A0A915EMH6</accession>
<evidence type="ECO:0000313" key="1">
    <source>
        <dbReference type="Proteomes" id="UP000887574"/>
    </source>
</evidence>
<dbReference type="Proteomes" id="UP000887574">
    <property type="component" value="Unplaced"/>
</dbReference>
<reference evidence="2" key="1">
    <citation type="submission" date="2022-11" db="UniProtKB">
        <authorList>
            <consortium name="WormBaseParasite"/>
        </authorList>
    </citation>
    <scope>IDENTIFICATION</scope>
</reference>
<evidence type="ECO:0000313" key="2">
    <source>
        <dbReference type="WBParaSite" id="jg6928"/>
    </source>
</evidence>
<organism evidence="1 2">
    <name type="scientific">Ditylenchus dipsaci</name>
    <dbReference type="NCBI Taxonomy" id="166011"/>
    <lineage>
        <taxon>Eukaryota</taxon>
        <taxon>Metazoa</taxon>
        <taxon>Ecdysozoa</taxon>
        <taxon>Nematoda</taxon>
        <taxon>Chromadorea</taxon>
        <taxon>Rhabditida</taxon>
        <taxon>Tylenchina</taxon>
        <taxon>Tylenchomorpha</taxon>
        <taxon>Sphaerularioidea</taxon>
        <taxon>Anguinidae</taxon>
        <taxon>Anguininae</taxon>
        <taxon>Ditylenchus</taxon>
    </lineage>
</organism>
<dbReference type="WBParaSite" id="jg6928">
    <property type="protein sequence ID" value="jg6928"/>
    <property type="gene ID" value="jg6928"/>
</dbReference>
<proteinExistence type="predicted"/>
<keyword evidence="1" id="KW-1185">Reference proteome</keyword>